<dbReference type="AlphaFoldDB" id="A0A978UTL8"/>
<evidence type="ECO:0000313" key="1">
    <source>
        <dbReference type="EMBL" id="KAH7518218.1"/>
    </source>
</evidence>
<comment type="caution">
    <text evidence="1">The sequence shown here is derived from an EMBL/GenBank/DDBJ whole genome shotgun (WGS) entry which is preliminary data.</text>
</comment>
<evidence type="ECO:0000313" key="2">
    <source>
        <dbReference type="Proteomes" id="UP000813462"/>
    </source>
</evidence>
<dbReference type="Proteomes" id="UP000813462">
    <property type="component" value="Unassembled WGS sequence"/>
</dbReference>
<reference evidence="1" key="1">
    <citation type="journal article" date="2021" name="Front. Plant Sci.">
        <title>Chromosome-Scale Genome Assembly for Chinese Sour Jujube and Insights Into Its Genome Evolution and Domestication Signature.</title>
        <authorList>
            <person name="Shen L.-Y."/>
            <person name="Luo H."/>
            <person name="Wang X.-L."/>
            <person name="Wang X.-M."/>
            <person name="Qiu X.-J."/>
            <person name="Liu H."/>
            <person name="Zhou S.-S."/>
            <person name="Jia K.-H."/>
            <person name="Nie S."/>
            <person name="Bao Y.-T."/>
            <person name="Zhang R.-G."/>
            <person name="Yun Q.-Z."/>
            <person name="Chai Y.-H."/>
            <person name="Lu J.-Y."/>
            <person name="Li Y."/>
            <person name="Zhao S.-W."/>
            <person name="Mao J.-F."/>
            <person name="Jia S.-G."/>
            <person name="Mao Y.-M."/>
        </authorList>
    </citation>
    <scope>NUCLEOTIDE SEQUENCE</scope>
    <source>
        <strain evidence="1">AT0</strain>
        <tissue evidence="1">Leaf</tissue>
    </source>
</reference>
<organism evidence="1 2">
    <name type="scientific">Ziziphus jujuba var. spinosa</name>
    <dbReference type="NCBI Taxonomy" id="714518"/>
    <lineage>
        <taxon>Eukaryota</taxon>
        <taxon>Viridiplantae</taxon>
        <taxon>Streptophyta</taxon>
        <taxon>Embryophyta</taxon>
        <taxon>Tracheophyta</taxon>
        <taxon>Spermatophyta</taxon>
        <taxon>Magnoliopsida</taxon>
        <taxon>eudicotyledons</taxon>
        <taxon>Gunneridae</taxon>
        <taxon>Pentapetalae</taxon>
        <taxon>rosids</taxon>
        <taxon>fabids</taxon>
        <taxon>Rosales</taxon>
        <taxon>Rhamnaceae</taxon>
        <taxon>Paliureae</taxon>
        <taxon>Ziziphus</taxon>
    </lineage>
</organism>
<sequence>MVQSCSSQRITKLILHCKSWLVGMSDYRQCSDLDDIISKLQLDKRIRRINLIVAVQASFNNSKIPAIKLVVSTALEGLNPIIPDVNVGLETLYILRFQL</sequence>
<name>A0A978UTL8_ZIZJJ</name>
<dbReference type="EMBL" id="JAEACU010000009">
    <property type="protein sequence ID" value="KAH7518218.1"/>
    <property type="molecule type" value="Genomic_DNA"/>
</dbReference>
<protein>
    <submittedName>
        <fullName evidence="1">Uncharacterized protein</fullName>
    </submittedName>
</protein>
<proteinExistence type="predicted"/>
<gene>
    <name evidence="1" type="ORF">FEM48_Zijuj09G0148200</name>
</gene>
<accession>A0A978UTL8</accession>